<comment type="caution">
    <text evidence="2">The sequence shown here is derived from an EMBL/GenBank/DDBJ whole genome shotgun (WGS) entry which is preliminary data.</text>
</comment>
<dbReference type="InterPro" id="IPR032710">
    <property type="entry name" value="NTF2-like_dom_sf"/>
</dbReference>
<evidence type="ECO:0000256" key="1">
    <source>
        <dbReference type="SAM" id="SignalP"/>
    </source>
</evidence>
<evidence type="ECO:0008006" key="4">
    <source>
        <dbReference type="Google" id="ProtNLM"/>
    </source>
</evidence>
<feature type="signal peptide" evidence="1">
    <location>
        <begin position="1"/>
        <end position="19"/>
    </location>
</feature>
<protein>
    <recommendedName>
        <fullName evidence="4">Nuclear transport factor 2 family protein</fullName>
    </recommendedName>
</protein>
<dbReference type="SUPFAM" id="SSF54427">
    <property type="entry name" value="NTF2-like"/>
    <property type="match status" value="1"/>
</dbReference>
<sequence>MKTTITTTLCLLAATSAYAQMDTVSYAKERREIKALLHTPGAANGPAACNDVVMVGAKGDISFSAQEHKAVQTKEKLIFKSVKPVPGTEIIRVYGGTSAVVNWLADVQLNVDGRDIALKVRRLEVYVKKAAGWCRVAGQGTEVDEKMFPIHP</sequence>
<feature type="chain" id="PRO_5046935381" description="Nuclear transport factor 2 family protein" evidence="1">
    <location>
        <begin position="20"/>
        <end position="152"/>
    </location>
</feature>
<dbReference type="EMBL" id="JADQDM010000002">
    <property type="protein sequence ID" value="MBF9220307.1"/>
    <property type="molecule type" value="Genomic_DNA"/>
</dbReference>
<accession>A0ABS0I123</accession>
<keyword evidence="3" id="KW-1185">Reference proteome</keyword>
<gene>
    <name evidence="2" type="ORF">I2H31_04250</name>
</gene>
<proteinExistence type="predicted"/>
<organism evidence="2 3">
    <name type="scientific">Hymenobacter ruricola</name>
    <dbReference type="NCBI Taxonomy" id="2791023"/>
    <lineage>
        <taxon>Bacteria</taxon>
        <taxon>Pseudomonadati</taxon>
        <taxon>Bacteroidota</taxon>
        <taxon>Cytophagia</taxon>
        <taxon>Cytophagales</taxon>
        <taxon>Hymenobacteraceae</taxon>
        <taxon>Hymenobacter</taxon>
    </lineage>
</organism>
<dbReference type="Proteomes" id="UP000618931">
    <property type="component" value="Unassembled WGS sequence"/>
</dbReference>
<dbReference type="Gene3D" id="3.10.450.50">
    <property type="match status" value="1"/>
</dbReference>
<keyword evidence="1" id="KW-0732">Signal</keyword>
<evidence type="ECO:0000313" key="2">
    <source>
        <dbReference type="EMBL" id="MBF9220307.1"/>
    </source>
</evidence>
<reference evidence="2 3" key="1">
    <citation type="submission" date="2020-11" db="EMBL/GenBank/DDBJ databases">
        <authorList>
            <person name="Kim M.K."/>
        </authorList>
    </citation>
    <scope>NUCLEOTIDE SEQUENCE [LARGE SCALE GENOMIC DNA]</scope>
    <source>
        <strain evidence="2 3">BT662</strain>
    </source>
</reference>
<evidence type="ECO:0000313" key="3">
    <source>
        <dbReference type="Proteomes" id="UP000618931"/>
    </source>
</evidence>
<dbReference type="RefSeq" id="WP_196291773.1">
    <property type="nucleotide sequence ID" value="NZ_JADQDM010000002.1"/>
</dbReference>
<name>A0ABS0I123_9BACT</name>